<dbReference type="InterPro" id="IPR017937">
    <property type="entry name" value="Thioredoxin_CS"/>
</dbReference>
<keyword evidence="5" id="KW-1185">Reference proteome</keyword>
<sequence length="197" mass="22046">MKKVVAGIVAILITLVVVDFLFIQDLVAGIKEKEDQLTLENSGEYQEAVAMADDVGLQIGKMAPDFTLNTHNGNTITLSELKGKKVLLNFWASWCGPCEEEMPAMQKVYNELMGQDVEIVAVNMTIGKETIESATQFVKQYGLTFPVPLDTKGEVMKLYEIYGLPTSYFLDSEGIIRAKFFGPMDEKFMKEELNKLQ</sequence>
<evidence type="ECO:0000313" key="5">
    <source>
        <dbReference type="Proteomes" id="UP000743899"/>
    </source>
</evidence>
<evidence type="ECO:0000256" key="2">
    <source>
        <dbReference type="SAM" id="Phobius"/>
    </source>
</evidence>
<dbReference type="PANTHER" id="PTHR42852:SF1">
    <property type="entry name" value="THIOREDOXIN-LIKE PROTEIN YNEN"/>
    <property type="match status" value="1"/>
</dbReference>
<keyword evidence="1" id="KW-1015">Disulfide bond</keyword>
<name>A0ABX0A4M7_9BACI</name>
<feature type="domain" description="Thioredoxin" evidence="3">
    <location>
        <begin position="57"/>
        <end position="197"/>
    </location>
</feature>
<evidence type="ECO:0000259" key="3">
    <source>
        <dbReference type="PROSITE" id="PS51352"/>
    </source>
</evidence>
<dbReference type="SUPFAM" id="SSF52833">
    <property type="entry name" value="Thioredoxin-like"/>
    <property type="match status" value="1"/>
</dbReference>
<proteinExistence type="predicted"/>
<dbReference type="Gene3D" id="3.40.30.10">
    <property type="entry name" value="Glutaredoxin"/>
    <property type="match status" value="1"/>
</dbReference>
<dbReference type="InterPro" id="IPR000866">
    <property type="entry name" value="AhpC/TSA"/>
</dbReference>
<evidence type="ECO:0000313" key="4">
    <source>
        <dbReference type="EMBL" id="NCU17220.1"/>
    </source>
</evidence>
<dbReference type="EMBL" id="JAACYS010000017">
    <property type="protein sequence ID" value="NCU17220.1"/>
    <property type="molecule type" value="Genomic_DNA"/>
</dbReference>
<protein>
    <submittedName>
        <fullName evidence="4">TlpA family protein disulfide reductase</fullName>
    </submittedName>
</protein>
<dbReference type="CDD" id="cd02966">
    <property type="entry name" value="TlpA_like_family"/>
    <property type="match status" value="1"/>
</dbReference>
<keyword evidence="2" id="KW-1133">Transmembrane helix</keyword>
<feature type="transmembrane region" description="Helical" evidence="2">
    <location>
        <begin position="6"/>
        <end position="23"/>
    </location>
</feature>
<dbReference type="InterPro" id="IPR013766">
    <property type="entry name" value="Thioredoxin_domain"/>
</dbReference>
<dbReference type="InterPro" id="IPR050553">
    <property type="entry name" value="Thioredoxin_ResA/DsbE_sf"/>
</dbReference>
<dbReference type="Pfam" id="PF00578">
    <property type="entry name" value="AhpC-TSA"/>
    <property type="match status" value="1"/>
</dbReference>
<dbReference type="PROSITE" id="PS51352">
    <property type="entry name" value="THIOREDOXIN_2"/>
    <property type="match status" value="1"/>
</dbReference>
<dbReference type="InterPro" id="IPR036249">
    <property type="entry name" value="Thioredoxin-like_sf"/>
</dbReference>
<gene>
    <name evidence="4" type="ORF">GW534_05465</name>
</gene>
<organism evidence="4 5">
    <name type="scientific">Pallidibacillus pasinlerensis</name>
    <dbReference type="NCBI Taxonomy" id="2703818"/>
    <lineage>
        <taxon>Bacteria</taxon>
        <taxon>Bacillati</taxon>
        <taxon>Bacillota</taxon>
        <taxon>Bacilli</taxon>
        <taxon>Bacillales</taxon>
        <taxon>Bacillaceae</taxon>
        <taxon>Pallidibacillus</taxon>
    </lineage>
</organism>
<accession>A0ABX0A4M7</accession>
<dbReference type="Proteomes" id="UP000743899">
    <property type="component" value="Unassembled WGS sequence"/>
</dbReference>
<evidence type="ECO:0000256" key="1">
    <source>
        <dbReference type="ARBA" id="ARBA00023157"/>
    </source>
</evidence>
<keyword evidence="2" id="KW-0472">Membrane</keyword>
<dbReference type="PANTHER" id="PTHR42852">
    <property type="entry name" value="THIOL:DISULFIDE INTERCHANGE PROTEIN DSBE"/>
    <property type="match status" value="1"/>
</dbReference>
<reference evidence="4 5" key="1">
    <citation type="submission" date="2020-01" db="EMBL/GenBank/DDBJ databases">
        <title>A novel Bacillus sp. from Pasinler.</title>
        <authorList>
            <person name="Adiguzel A."/>
            <person name="Ay H."/>
            <person name="Baltaci M.O."/>
        </authorList>
    </citation>
    <scope>NUCLEOTIDE SEQUENCE [LARGE SCALE GENOMIC DNA]</scope>
    <source>
        <strain evidence="4 5">P1</strain>
    </source>
</reference>
<keyword evidence="2" id="KW-0812">Transmembrane</keyword>
<comment type="caution">
    <text evidence="4">The sequence shown here is derived from an EMBL/GenBank/DDBJ whole genome shotgun (WGS) entry which is preliminary data.</text>
</comment>
<dbReference type="PROSITE" id="PS00194">
    <property type="entry name" value="THIOREDOXIN_1"/>
    <property type="match status" value="1"/>
</dbReference>